<keyword evidence="11" id="KW-0238">DNA-binding</keyword>
<feature type="domain" description="C2H2-type" evidence="16">
    <location>
        <begin position="690"/>
        <end position="717"/>
    </location>
</feature>
<feature type="domain" description="C2H2-type" evidence="16">
    <location>
        <begin position="606"/>
        <end position="633"/>
    </location>
</feature>
<keyword evidence="6" id="KW-0479">Metal-binding</keyword>
<dbReference type="PROSITE" id="PS00028">
    <property type="entry name" value="ZINC_FINGER_C2H2_1"/>
    <property type="match status" value="9"/>
</dbReference>
<dbReference type="SUPFAM" id="SSF82199">
    <property type="entry name" value="SET domain"/>
    <property type="match status" value="1"/>
</dbReference>
<dbReference type="FunFam" id="3.30.160.60:FF:002343">
    <property type="entry name" value="Zinc finger protein 33A"/>
    <property type="match status" value="1"/>
</dbReference>
<gene>
    <name evidence="18" type="ORF">DPMN_183895</name>
</gene>
<dbReference type="GO" id="GO:0042054">
    <property type="term" value="F:histone methyltransferase activity"/>
    <property type="evidence" value="ECO:0007669"/>
    <property type="project" value="InterPro"/>
</dbReference>
<reference evidence="18" key="1">
    <citation type="journal article" date="2019" name="bioRxiv">
        <title>The Genome of the Zebra Mussel, Dreissena polymorpha: A Resource for Invasive Species Research.</title>
        <authorList>
            <person name="McCartney M.A."/>
            <person name="Auch B."/>
            <person name="Kono T."/>
            <person name="Mallez S."/>
            <person name="Zhang Y."/>
            <person name="Obille A."/>
            <person name="Becker A."/>
            <person name="Abrahante J.E."/>
            <person name="Garbe J."/>
            <person name="Badalamenti J.P."/>
            <person name="Herman A."/>
            <person name="Mangelson H."/>
            <person name="Liachko I."/>
            <person name="Sullivan S."/>
            <person name="Sone E.D."/>
            <person name="Koren S."/>
            <person name="Silverstein K.A.T."/>
            <person name="Beckman K.B."/>
            <person name="Gohl D.M."/>
        </authorList>
    </citation>
    <scope>NUCLEOTIDE SEQUENCE</scope>
    <source>
        <strain evidence="18">Duluth1</strain>
        <tissue evidence="18">Whole animal</tissue>
    </source>
</reference>
<feature type="domain" description="C2H2-type" evidence="16">
    <location>
        <begin position="634"/>
        <end position="661"/>
    </location>
</feature>
<dbReference type="AlphaFoldDB" id="A0A9D4DI72"/>
<feature type="domain" description="SET" evidence="17">
    <location>
        <begin position="426"/>
        <end position="539"/>
    </location>
</feature>
<dbReference type="FunFam" id="3.30.160.60:FF:000736">
    <property type="entry name" value="Zinc finger protein 423"/>
    <property type="match status" value="1"/>
</dbReference>
<evidence type="ECO:0000256" key="1">
    <source>
        <dbReference type="ARBA" id="ARBA00004123"/>
    </source>
</evidence>
<keyword evidence="12" id="KW-0804">Transcription</keyword>
<dbReference type="SMART" id="SM00317">
    <property type="entry name" value="SET"/>
    <property type="match status" value="1"/>
</dbReference>
<dbReference type="Gene3D" id="2.170.270.10">
    <property type="entry name" value="SET domain"/>
    <property type="match status" value="1"/>
</dbReference>
<sequence>MEREITIINEFDSTTQTSVNTMSARVSVVTLNSDRKQGDFNCVCAKIETDEWYNMAADLYSVCAKSEQVLWEGRQPDFNKQYGFNVLHEQTGCLQMDQNYIKQDGVTSECVKSEQTECEIMHQDVTRQAWLNSVCVNKNTIANSNAYTAQDELHSVCGTKKQFLKPTTGQSYITTNDLNYVGGIAKQYINTGMDNGNTTAIDPNTLCDHSNTIENQEQLACLQSVFLSKEEIEYPNVDQFSARPTVGGETIQMDHFSNLIVERHSNSEKDDSDDDFVEIFFERDKRKSESCHTTLVAPKRFRGQDSSSGVVQPRSPSTKENAENAVTTTVPLALKPAKMKSNEMGDQVKKRMKKAKTPEKDTSEYNQRNLTSCMNLAPRDNDHLLYCGDCNKEFEGDCPFHGPYNYIQDKEVPEGDSLKADHTLSDCLEIKTSKIAGAGLGVFSKEGLESRVMFGPYWGDIMADNHKSGYCWQVKTLKEGKPSHVVDVQNKADSNWMRYVNCAMTKADQNLVAFQYKGGIYYCTLKPVSPGEELLVWYGDEFARELGLISDKNVCSYSSKDSGHLEIHMRKHTGERQYTCEVCGYLCKKSGSLKTHMRIHSGERPYTCEECGYACKQSGVLKRHMRIHTGERKNKCEVCGYECNRSENLKTHRRMHTGEKEYKCEVCGYEFNHSGNLKTHMKIHTGEREYKCGVCGYECNQSGTLQRHMKIHTEERPYKCEVCGYLCKLSFNLQKHMRIHTDEKQYKCGKCGYACKRSGDLKRHMMIHTGERPYKCEVCGYLCKQSGNLQKHMIIHTDERQYKCGECGYACKRSGDLKKHMRMHTRETETVHV</sequence>
<keyword evidence="19" id="KW-1185">Reference proteome</keyword>
<keyword evidence="8 14" id="KW-0863">Zinc-finger</keyword>
<protein>
    <submittedName>
        <fullName evidence="18">Uncharacterized protein</fullName>
    </submittedName>
</protein>
<evidence type="ECO:0000256" key="8">
    <source>
        <dbReference type="ARBA" id="ARBA00022771"/>
    </source>
</evidence>
<feature type="domain" description="C2H2-type" evidence="16">
    <location>
        <begin position="662"/>
        <end position="689"/>
    </location>
</feature>
<name>A0A9D4DI72_DREPO</name>
<keyword evidence="7" id="KW-0677">Repeat</keyword>
<feature type="compositionally biased region" description="Basic and acidic residues" evidence="15">
    <location>
        <begin position="340"/>
        <end position="349"/>
    </location>
</feature>
<dbReference type="SUPFAM" id="SSF57667">
    <property type="entry name" value="beta-beta-alpha zinc fingers"/>
    <property type="match status" value="5"/>
</dbReference>
<evidence type="ECO:0000256" key="12">
    <source>
        <dbReference type="ARBA" id="ARBA00023163"/>
    </source>
</evidence>
<comment type="caution">
    <text evidence="18">The sequence shown here is derived from an EMBL/GenBank/DDBJ whole genome shotgun (WGS) entry which is preliminary data.</text>
</comment>
<dbReference type="EMBL" id="JAIWYP010000010">
    <property type="protein sequence ID" value="KAH3749398.1"/>
    <property type="molecule type" value="Genomic_DNA"/>
</dbReference>
<dbReference type="InterPro" id="IPR013087">
    <property type="entry name" value="Znf_C2H2_type"/>
</dbReference>
<dbReference type="FunFam" id="3.30.160.60:FF:001370">
    <property type="entry name" value="Zinc finger protein"/>
    <property type="match status" value="1"/>
</dbReference>
<proteinExistence type="inferred from homology"/>
<dbReference type="InterPro" id="IPR044417">
    <property type="entry name" value="PRDM7_9_PR-SET"/>
</dbReference>
<evidence type="ECO:0000256" key="6">
    <source>
        <dbReference type="ARBA" id="ARBA00022723"/>
    </source>
</evidence>
<feature type="compositionally biased region" description="Polar residues" evidence="15">
    <location>
        <begin position="304"/>
        <end position="324"/>
    </location>
</feature>
<evidence type="ECO:0000256" key="10">
    <source>
        <dbReference type="ARBA" id="ARBA00023015"/>
    </source>
</evidence>
<keyword evidence="5" id="KW-0949">S-adenosyl-L-methionine</keyword>
<feature type="region of interest" description="Disordered" evidence="15">
    <location>
        <begin position="302"/>
        <end position="324"/>
    </location>
</feature>
<comment type="similarity">
    <text evidence="2">Belongs to the krueppel C2H2-type zinc-finger protein family.</text>
</comment>
<dbReference type="InterPro" id="IPR056438">
    <property type="entry name" value="Znf-C2H2_CTCF"/>
</dbReference>
<evidence type="ECO:0000256" key="5">
    <source>
        <dbReference type="ARBA" id="ARBA00022691"/>
    </source>
</evidence>
<dbReference type="SMART" id="SM00355">
    <property type="entry name" value="ZnF_C2H2"/>
    <property type="match status" value="10"/>
</dbReference>
<dbReference type="GO" id="GO:0010468">
    <property type="term" value="P:regulation of gene expression"/>
    <property type="evidence" value="ECO:0007669"/>
    <property type="project" value="UniProtKB-ARBA"/>
</dbReference>
<dbReference type="Pfam" id="PF21549">
    <property type="entry name" value="PRDM2_PR"/>
    <property type="match status" value="1"/>
</dbReference>
<organism evidence="18 19">
    <name type="scientific">Dreissena polymorpha</name>
    <name type="common">Zebra mussel</name>
    <name type="synonym">Mytilus polymorpha</name>
    <dbReference type="NCBI Taxonomy" id="45954"/>
    <lineage>
        <taxon>Eukaryota</taxon>
        <taxon>Metazoa</taxon>
        <taxon>Spiralia</taxon>
        <taxon>Lophotrochozoa</taxon>
        <taxon>Mollusca</taxon>
        <taxon>Bivalvia</taxon>
        <taxon>Autobranchia</taxon>
        <taxon>Heteroconchia</taxon>
        <taxon>Euheterodonta</taxon>
        <taxon>Imparidentia</taxon>
        <taxon>Neoheterodontei</taxon>
        <taxon>Myida</taxon>
        <taxon>Dreissenoidea</taxon>
        <taxon>Dreissenidae</taxon>
        <taxon>Dreissena</taxon>
    </lineage>
</organism>
<dbReference type="FunFam" id="3.30.160.60:FF:000072">
    <property type="entry name" value="zinc finger protein 143 isoform X1"/>
    <property type="match status" value="1"/>
</dbReference>
<dbReference type="PROSITE" id="PS50157">
    <property type="entry name" value="ZINC_FINGER_C2H2_2"/>
    <property type="match status" value="9"/>
</dbReference>
<feature type="domain" description="C2H2-type" evidence="16">
    <location>
        <begin position="746"/>
        <end position="773"/>
    </location>
</feature>
<dbReference type="GO" id="GO:0005634">
    <property type="term" value="C:nucleus"/>
    <property type="evidence" value="ECO:0007669"/>
    <property type="project" value="UniProtKB-SubCell"/>
</dbReference>
<evidence type="ECO:0000256" key="4">
    <source>
        <dbReference type="ARBA" id="ARBA00022679"/>
    </source>
</evidence>
<dbReference type="Gene3D" id="3.30.160.60">
    <property type="entry name" value="Classic Zinc Finger"/>
    <property type="match status" value="10"/>
</dbReference>
<dbReference type="CDD" id="cd19193">
    <property type="entry name" value="PR-SET_PRDM7_9"/>
    <property type="match status" value="1"/>
</dbReference>
<evidence type="ECO:0000256" key="15">
    <source>
        <dbReference type="SAM" id="MobiDB-lite"/>
    </source>
</evidence>
<dbReference type="Pfam" id="PF23611">
    <property type="entry name" value="zf-C2H2_16"/>
    <property type="match status" value="1"/>
</dbReference>
<evidence type="ECO:0000256" key="9">
    <source>
        <dbReference type="ARBA" id="ARBA00022833"/>
    </source>
</evidence>
<keyword evidence="4" id="KW-0808">Transferase</keyword>
<dbReference type="Pfam" id="PF00096">
    <property type="entry name" value="zf-C2H2"/>
    <property type="match status" value="8"/>
</dbReference>
<dbReference type="PANTHER" id="PTHR23235">
    <property type="entry name" value="KRUEPPEL-LIKE TRANSCRIPTION FACTOR"/>
    <property type="match status" value="1"/>
</dbReference>
<evidence type="ECO:0000256" key="7">
    <source>
        <dbReference type="ARBA" id="ARBA00022737"/>
    </source>
</evidence>
<dbReference type="InterPro" id="IPR036236">
    <property type="entry name" value="Znf_C2H2_sf"/>
</dbReference>
<dbReference type="InterPro" id="IPR001214">
    <property type="entry name" value="SET_dom"/>
</dbReference>
<feature type="domain" description="C2H2-type" evidence="16">
    <location>
        <begin position="578"/>
        <end position="605"/>
    </location>
</feature>
<evidence type="ECO:0000256" key="2">
    <source>
        <dbReference type="ARBA" id="ARBA00006991"/>
    </source>
</evidence>
<dbReference type="Proteomes" id="UP000828390">
    <property type="component" value="Unassembled WGS sequence"/>
</dbReference>
<evidence type="ECO:0000256" key="13">
    <source>
        <dbReference type="ARBA" id="ARBA00023242"/>
    </source>
</evidence>
<dbReference type="GO" id="GO:0032259">
    <property type="term" value="P:methylation"/>
    <property type="evidence" value="ECO:0007669"/>
    <property type="project" value="UniProtKB-KW"/>
</dbReference>
<feature type="domain" description="C2H2-type" evidence="16">
    <location>
        <begin position="718"/>
        <end position="745"/>
    </location>
</feature>
<keyword evidence="9" id="KW-0862">Zinc</keyword>
<evidence type="ECO:0000259" key="16">
    <source>
        <dbReference type="PROSITE" id="PS50157"/>
    </source>
</evidence>
<keyword evidence="3" id="KW-0489">Methyltransferase</keyword>
<evidence type="ECO:0000256" key="14">
    <source>
        <dbReference type="PROSITE-ProRule" id="PRU00042"/>
    </source>
</evidence>
<feature type="domain" description="C2H2-type" evidence="16">
    <location>
        <begin position="802"/>
        <end position="829"/>
    </location>
</feature>
<dbReference type="InterPro" id="IPR046341">
    <property type="entry name" value="SET_dom_sf"/>
</dbReference>
<dbReference type="FunFam" id="3.30.160.60:FF:000123">
    <property type="entry name" value="transcriptional repressor CTCF isoform X1"/>
    <property type="match status" value="1"/>
</dbReference>
<dbReference type="GO" id="GO:0003690">
    <property type="term" value="F:double-stranded DNA binding"/>
    <property type="evidence" value="ECO:0007669"/>
    <property type="project" value="UniProtKB-ARBA"/>
</dbReference>
<dbReference type="GO" id="GO:0008270">
    <property type="term" value="F:zinc ion binding"/>
    <property type="evidence" value="ECO:0007669"/>
    <property type="project" value="UniProtKB-KW"/>
</dbReference>
<evidence type="ECO:0000313" key="18">
    <source>
        <dbReference type="EMBL" id="KAH3749398.1"/>
    </source>
</evidence>
<comment type="subcellular location">
    <subcellularLocation>
        <location evidence="1">Nucleus</location>
    </subcellularLocation>
</comment>
<reference evidence="18" key="2">
    <citation type="submission" date="2020-11" db="EMBL/GenBank/DDBJ databases">
        <authorList>
            <person name="McCartney M.A."/>
            <person name="Auch B."/>
            <person name="Kono T."/>
            <person name="Mallez S."/>
            <person name="Becker A."/>
            <person name="Gohl D.M."/>
            <person name="Silverstein K.A.T."/>
            <person name="Koren S."/>
            <person name="Bechman K.B."/>
            <person name="Herman A."/>
            <person name="Abrahante J.E."/>
            <person name="Garbe J."/>
        </authorList>
    </citation>
    <scope>NUCLEOTIDE SEQUENCE</scope>
    <source>
        <strain evidence="18">Duluth1</strain>
        <tissue evidence="18">Whole animal</tissue>
    </source>
</reference>
<evidence type="ECO:0000259" key="17">
    <source>
        <dbReference type="PROSITE" id="PS50280"/>
    </source>
</evidence>
<accession>A0A9D4DI72</accession>
<evidence type="ECO:0000256" key="3">
    <source>
        <dbReference type="ARBA" id="ARBA00022603"/>
    </source>
</evidence>
<keyword evidence="10" id="KW-0805">Transcription regulation</keyword>
<evidence type="ECO:0000256" key="11">
    <source>
        <dbReference type="ARBA" id="ARBA00023125"/>
    </source>
</evidence>
<feature type="domain" description="C2H2-type" evidence="16">
    <location>
        <begin position="774"/>
        <end position="801"/>
    </location>
</feature>
<feature type="region of interest" description="Disordered" evidence="15">
    <location>
        <begin position="340"/>
        <end position="364"/>
    </location>
</feature>
<dbReference type="PROSITE" id="PS50280">
    <property type="entry name" value="SET"/>
    <property type="match status" value="1"/>
</dbReference>
<keyword evidence="13" id="KW-0539">Nucleus</keyword>
<dbReference type="FunFam" id="3.30.160.60:FF:000446">
    <property type="entry name" value="Zinc finger protein"/>
    <property type="match status" value="4"/>
</dbReference>
<evidence type="ECO:0000313" key="19">
    <source>
        <dbReference type="Proteomes" id="UP000828390"/>
    </source>
</evidence>